<dbReference type="GO" id="GO:0004190">
    <property type="term" value="F:aspartic-type endopeptidase activity"/>
    <property type="evidence" value="ECO:0007669"/>
    <property type="project" value="InterPro"/>
</dbReference>
<feature type="transmembrane region" description="Helical" evidence="2">
    <location>
        <begin position="6"/>
        <end position="25"/>
    </location>
</feature>
<dbReference type="AlphaFoldDB" id="A0A3N1XVX9"/>
<organism evidence="3 4">
    <name type="scientific">Mobilisporobacter senegalensis</name>
    <dbReference type="NCBI Taxonomy" id="1329262"/>
    <lineage>
        <taxon>Bacteria</taxon>
        <taxon>Bacillati</taxon>
        <taxon>Bacillota</taxon>
        <taxon>Clostridia</taxon>
        <taxon>Lachnospirales</taxon>
        <taxon>Lachnospiraceae</taxon>
        <taxon>Mobilisporobacter</taxon>
    </lineage>
</organism>
<feature type="active site" evidence="1">
    <location>
        <position position="183"/>
    </location>
</feature>
<evidence type="ECO:0000313" key="4">
    <source>
        <dbReference type="Proteomes" id="UP000273083"/>
    </source>
</evidence>
<dbReference type="Proteomes" id="UP000273083">
    <property type="component" value="Unassembled WGS sequence"/>
</dbReference>
<accession>A0A3N1XVX9</accession>
<dbReference type="EMBL" id="RJVG01000002">
    <property type="protein sequence ID" value="ROR30746.1"/>
    <property type="molecule type" value="Genomic_DNA"/>
</dbReference>
<feature type="transmembrane region" description="Helical" evidence="2">
    <location>
        <begin position="37"/>
        <end position="55"/>
    </location>
</feature>
<dbReference type="GO" id="GO:0030436">
    <property type="term" value="P:asexual sporulation"/>
    <property type="evidence" value="ECO:0007669"/>
    <property type="project" value="InterPro"/>
</dbReference>
<dbReference type="Pfam" id="PF03419">
    <property type="entry name" value="Peptidase_U4"/>
    <property type="match status" value="1"/>
</dbReference>
<reference evidence="3 4" key="1">
    <citation type="submission" date="2018-11" db="EMBL/GenBank/DDBJ databases">
        <title>Genomic Encyclopedia of Type Strains, Phase IV (KMG-IV): sequencing the most valuable type-strain genomes for metagenomic binning, comparative biology and taxonomic classification.</title>
        <authorList>
            <person name="Goeker M."/>
        </authorList>
    </citation>
    <scope>NUCLEOTIDE SEQUENCE [LARGE SCALE GENOMIC DNA]</scope>
    <source>
        <strain evidence="3 4">DSM 26537</strain>
    </source>
</reference>
<feature type="transmembrane region" description="Helical" evidence="2">
    <location>
        <begin position="61"/>
        <end position="80"/>
    </location>
</feature>
<comment type="caution">
    <text evidence="3">The sequence shown here is derived from an EMBL/GenBank/DDBJ whole genome shotgun (WGS) entry which is preliminary data.</text>
</comment>
<evidence type="ECO:0000256" key="1">
    <source>
        <dbReference type="PIRSR" id="PIRSR018571-1"/>
    </source>
</evidence>
<keyword evidence="2" id="KW-0812">Transmembrane</keyword>
<keyword evidence="4" id="KW-1185">Reference proteome</keyword>
<keyword evidence="2" id="KW-1133">Transmembrane helix</keyword>
<proteinExistence type="predicted"/>
<evidence type="ECO:0000313" key="3">
    <source>
        <dbReference type="EMBL" id="ROR30746.1"/>
    </source>
</evidence>
<feature type="transmembrane region" description="Helical" evidence="2">
    <location>
        <begin position="92"/>
        <end position="113"/>
    </location>
</feature>
<dbReference type="InterPro" id="IPR005081">
    <property type="entry name" value="SpoIIGA"/>
</dbReference>
<sequence length="313" mass="36143">MYLEIYIDTLFLINFIMDIILLIILKKVRKLNSTTIRIVLAGIIGGINACVIALLPNLNMVIKFIFMYIFTTCLMVRIAYRFINLREFIKNIIMLFIITFFLGGFLNSLYYHTNLGYFFRELLMKNLFSNVKIKFFLLLSPIIFVGIKLFIKAFEETKRKAHNIYEVEVKYSDKSLILKGLYDTGNSLRDPISKKPVAIAEYSSVKELLPEKLKDTIEAYLKEGFLDHNTIGIEYAASIRFIPYKSIGKDNGMLIGVIFNEVIVHSIDEVANNKLEENSNNFVSNNMKTIIAMHNGKLSNNEDYQVILHKELL</sequence>
<dbReference type="OrthoDB" id="2690199at2"/>
<keyword evidence="2" id="KW-0472">Membrane</keyword>
<feature type="transmembrane region" description="Helical" evidence="2">
    <location>
        <begin position="133"/>
        <end position="151"/>
    </location>
</feature>
<dbReference type="RefSeq" id="WP_123608428.1">
    <property type="nucleotide sequence ID" value="NZ_RJVG01000002.1"/>
</dbReference>
<protein>
    <submittedName>
        <fullName evidence="3">Stage II sporulation protein GA (Sporulation sigma-E factor processing peptidase)</fullName>
    </submittedName>
</protein>
<dbReference type="PIRSF" id="PIRSF018571">
    <property type="entry name" value="SpoIIGA"/>
    <property type="match status" value="1"/>
</dbReference>
<name>A0A3N1XVX9_9FIRM</name>
<dbReference type="GO" id="GO:0006508">
    <property type="term" value="P:proteolysis"/>
    <property type="evidence" value="ECO:0007669"/>
    <property type="project" value="InterPro"/>
</dbReference>
<evidence type="ECO:0000256" key="2">
    <source>
        <dbReference type="SAM" id="Phobius"/>
    </source>
</evidence>
<gene>
    <name evidence="3" type="ORF">EDD66_102401</name>
</gene>